<reference evidence="1 2" key="1">
    <citation type="journal article" date="2020" name="Nature">
        <title>Six reference-quality genomes reveal evolution of bat adaptations.</title>
        <authorList>
            <person name="Jebb D."/>
            <person name="Huang Z."/>
            <person name="Pippel M."/>
            <person name="Hughes G.M."/>
            <person name="Lavrichenko K."/>
            <person name="Devanna P."/>
            <person name="Winkler S."/>
            <person name="Jermiin L.S."/>
            <person name="Skirmuntt E.C."/>
            <person name="Katzourakis A."/>
            <person name="Burkitt-Gray L."/>
            <person name="Ray D.A."/>
            <person name="Sullivan K.A.M."/>
            <person name="Roscito J.G."/>
            <person name="Kirilenko B.M."/>
            <person name="Davalos L.M."/>
            <person name="Corthals A.P."/>
            <person name="Power M.L."/>
            <person name="Jones G."/>
            <person name="Ransome R.D."/>
            <person name="Dechmann D.K.N."/>
            <person name="Locatelli A.G."/>
            <person name="Puechmaille S.J."/>
            <person name="Fedrigo O."/>
            <person name="Jarvis E.D."/>
            <person name="Hiller M."/>
            <person name="Vernes S.C."/>
            <person name="Myers E.W."/>
            <person name="Teeling E.C."/>
        </authorList>
    </citation>
    <scope>NUCLEOTIDE SEQUENCE [LARGE SCALE GENOMIC DNA]</scope>
    <source>
        <strain evidence="1">MMolMol1</strain>
        <tissue evidence="1">Muscle</tissue>
    </source>
</reference>
<comment type="caution">
    <text evidence="1">The sequence shown here is derived from an EMBL/GenBank/DDBJ whole genome shotgun (WGS) entry which is preliminary data.</text>
</comment>
<accession>A0A7J8IXI5</accession>
<dbReference type="Proteomes" id="UP000550707">
    <property type="component" value="Unassembled WGS sequence"/>
</dbReference>
<dbReference type="EMBL" id="JACASF010000003">
    <property type="protein sequence ID" value="KAF6489314.1"/>
    <property type="molecule type" value="Genomic_DNA"/>
</dbReference>
<protein>
    <submittedName>
        <fullName evidence="1">Elongin B</fullName>
    </submittedName>
</protein>
<organism evidence="1 2">
    <name type="scientific">Molossus molossus</name>
    <name type="common">Pallas' mastiff bat</name>
    <name type="synonym">Vespertilio molossus</name>
    <dbReference type="NCBI Taxonomy" id="27622"/>
    <lineage>
        <taxon>Eukaryota</taxon>
        <taxon>Metazoa</taxon>
        <taxon>Chordata</taxon>
        <taxon>Craniata</taxon>
        <taxon>Vertebrata</taxon>
        <taxon>Euteleostomi</taxon>
        <taxon>Mammalia</taxon>
        <taxon>Eutheria</taxon>
        <taxon>Laurasiatheria</taxon>
        <taxon>Chiroptera</taxon>
        <taxon>Yangochiroptera</taxon>
        <taxon>Molossidae</taxon>
        <taxon>Molossus</taxon>
    </lineage>
</organism>
<gene>
    <name evidence="1" type="ORF">HJG59_004442</name>
</gene>
<evidence type="ECO:0000313" key="2">
    <source>
        <dbReference type="Proteomes" id="UP000550707"/>
    </source>
</evidence>
<evidence type="ECO:0000313" key="1">
    <source>
        <dbReference type="EMBL" id="KAF6489314.1"/>
    </source>
</evidence>
<keyword evidence="2" id="KW-1185">Reference proteome</keyword>
<dbReference type="AlphaFoldDB" id="A0A7J8IXI5"/>
<proteinExistence type="predicted"/>
<name>A0A7J8IXI5_MOLMO</name>
<sequence length="55" mass="6209">MTNFWMTARHWASVASPVKQLGHRPQPLWGWPSGQMMHLRPCALSPSPAHQSCLT</sequence>